<dbReference type="EMBL" id="FWXD01000006">
    <property type="protein sequence ID" value="SMC21725.1"/>
    <property type="molecule type" value="Genomic_DNA"/>
</dbReference>
<evidence type="ECO:0000313" key="3">
    <source>
        <dbReference type="EMBL" id="SMC21725.1"/>
    </source>
</evidence>
<feature type="domain" description="YchJ-like middle NTF2-like" evidence="2">
    <location>
        <begin position="36"/>
        <end position="129"/>
    </location>
</feature>
<dbReference type="InterPro" id="IPR032710">
    <property type="entry name" value="NTF2-like_dom_sf"/>
</dbReference>
<dbReference type="SUPFAM" id="SSF54427">
    <property type="entry name" value="NTF2-like"/>
    <property type="match status" value="1"/>
</dbReference>
<dbReference type="AlphaFoldDB" id="A0A1W1XCF6"/>
<dbReference type="InterPro" id="IPR048469">
    <property type="entry name" value="YchJ-like_M"/>
</dbReference>
<dbReference type="Gene3D" id="3.10.450.50">
    <property type="match status" value="1"/>
</dbReference>
<dbReference type="HAMAP" id="MF_00612">
    <property type="entry name" value="UPF0225"/>
    <property type="match status" value="1"/>
</dbReference>
<gene>
    <name evidence="3" type="ORF">SAMN02745857_01228</name>
</gene>
<dbReference type="Pfam" id="PF17775">
    <property type="entry name" value="YchJ_M-like"/>
    <property type="match status" value="1"/>
</dbReference>
<dbReference type="STRING" id="1121001.SAMN02745857_01228"/>
<sequence length="135" mass="14722">MSKINKSVSEPACPCGSGQPLNRCCGICHAGTPATTPEALMRSRYSAYVLGLEDYLLASWHASTRPATLDLQGDAPAKWLGLAIKAASQQGDTGEVEFVARYKVGGRAYRLHERSRFVHEDGRWFYIDGDMLEGG</sequence>
<proteinExistence type="inferred from homology"/>
<accession>A0A1W1XCF6</accession>
<evidence type="ECO:0000259" key="2">
    <source>
        <dbReference type="Pfam" id="PF17775"/>
    </source>
</evidence>
<name>A0A1W1XCF6_9NEIS</name>
<organism evidence="3 4">
    <name type="scientific">Andreprevotia lacus DSM 23236</name>
    <dbReference type="NCBI Taxonomy" id="1121001"/>
    <lineage>
        <taxon>Bacteria</taxon>
        <taxon>Pseudomonadati</taxon>
        <taxon>Pseudomonadota</taxon>
        <taxon>Betaproteobacteria</taxon>
        <taxon>Neisseriales</taxon>
        <taxon>Chitinibacteraceae</taxon>
        <taxon>Andreprevotia</taxon>
    </lineage>
</organism>
<dbReference type="RefSeq" id="WP_084090064.1">
    <property type="nucleotide sequence ID" value="NZ_FWXD01000006.1"/>
</dbReference>
<reference evidence="3 4" key="1">
    <citation type="submission" date="2017-04" db="EMBL/GenBank/DDBJ databases">
        <authorList>
            <person name="Afonso C.L."/>
            <person name="Miller P.J."/>
            <person name="Scott M.A."/>
            <person name="Spackman E."/>
            <person name="Goraichik I."/>
            <person name="Dimitrov K.M."/>
            <person name="Suarez D.L."/>
            <person name="Swayne D.E."/>
        </authorList>
    </citation>
    <scope>NUCLEOTIDE SEQUENCE [LARGE SCALE GENOMIC DNA]</scope>
    <source>
        <strain evidence="3 4">DSM 23236</strain>
    </source>
</reference>
<dbReference type="InterPro" id="IPR023006">
    <property type="entry name" value="YchJ-like"/>
</dbReference>
<evidence type="ECO:0000313" key="4">
    <source>
        <dbReference type="Proteomes" id="UP000192761"/>
    </source>
</evidence>
<dbReference type="PANTHER" id="PTHR33747:SF1">
    <property type="entry name" value="ADENYLATE CYCLASE-ASSOCIATED CAP C-TERMINAL DOMAIN-CONTAINING PROTEIN"/>
    <property type="match status" value="1"/>
</dbReference>
<evidence type="ECO:0000256" key="1">
    <source>
        <dbReference type="HAMAP-Rule" id="MF_00612"/>
    </source>
</evidence>
<dbReference type="Proteomes" id="UP000192761">
    <property type="component" value="Unassembled WGS sequence"/>
</dbReference>
<keyword evidence="4" id="KW-1185">Reference proteome</keyword>
<dbReference type="PANTHER" id="PTHR33747">
    <property type="entry name" value="UPF0225 PROTEIN SCO1677"/>
    <property type="match status" value="1"/>
</dbReference>
<protein>
    <recommendedName>
        <fullName evidence="1">UPF0225 protein SAMN02745857_01228</fullName>
    </recommendedName>
</protein>
<dbReference type="OrthoDB" id="21421at2"/>
<comment type="similarity">
    <text evidence="1">Belongs to the UPF0225 family.</text>
</comment>